<feature type="domain" description="PAC" evidence="8">
    <location>
        <begin position="473"/>
        <end position="525"/>
    </location>
</feature>
<protein>
    <recommendedName>
        <fullName evidence="13">PAS domain S-box-containing protein/diguanylate cyclase (GGDEF)-like protein</fullName>
    </recommendedName>
</protein>
<dbReference type="Gene3D" id="3.30.70.270">
    <property type="match status" value="1"/>
</dbReference>
<dbReference type="RefSeq" id="WP_188745976.1">
    <property type="nucleotide sequence ID" value="NZ_BMIJ01000002.1"/>
</dbReference>
<dbReference type="Pfam" id="PF00563">
    <property type="entry name" value="EAL"/>
    <property type="match status" value="1"/>
</dbReference>
<feature type="domain" description="GGDEF" evidence="10">
    <location>
        <begin position="557"/>
        <end position="690"/>
    </location>
</feature>
<dbReference type="InterPro" id="IPR033480">
    <property type="entry name" value="sCache_2"/>
</dbReference>
<evidence type="ECO:0000256" key="1">
    <source>
        <dbReference type="ARBA" id="ARBA00004651"/>
    </source>
</evidence>
<dbReference type="InterPro" id="IPR035965">
    <property type="entry name" value="PAS-like_dom_sf"/>
</dbReference>
<dbReference type="Pfam" id="PF00990">
    <property type="entry name" value="GGDEF"/>
    <property type="match status" value="1"/>
</dbReference>
<dbReference type="InterPro" id="IPR043128">
    <property type="entry name" value="Rev_trsase/Diguanyl_cyclase"/>
</dbReference>
<dbReference type="InterPro" id="IPR035919">
    <property type="entry name" value="EAL_sf"/>
</dbReference>
<dbReference type="PROSITE" id="PS50883">
    <property type="entry name" value="EAL"/>
    <property type="match status" value="1"/>
</dbReference>
<dbReference type="InterPro" id="IPR000160">
    <property type="entry name" value="GGDEF_dom"/>
</dbReference>
<dbReference type="InterPro" id="IPR001633">
    <property type="entry name" value="EAL_dom"/>
</dbReference>
<reference evidence="12" key="1">
    <citation type="journal article" date="2019" name="Int. J. Syst. Evol. Microbiol.">
        <title>The Global Catalogue of Microorganisms (GCM) 10K type strain sequencing project: providing services to taxonomists for standard genome sequencing and annotation.</title>
        <authorList>
            <consortium name="The Broad Institute Genomics Platform"/>
            <consortium name="The Broad Institute Genome Sequencing Center for Infectious Disease"/>
            <person name="Wu L."/>
            <person name="Ma J."/>
        </authorList>
    </citation>
    <scope>NUCLEOTIDE SEQUENCE [LARGE SCALE GENOMIC DNA]</scope>
    <source>
        <strain evidence="12">CGMCC 1.15341</strain>
    </source>
</reference>
<dbReference type="NCBIfam" id="TIGR00229">
    <property type="entry name" value="sensory_box"/>
    <property type="match status" value="1"/>
</dbReference>
<feature type="domain" description="EAL" evidence="9">
    <location>
        <begin position="699"/>
        <end position="952"/>
    </location>
</feature>
<dbReference type="SUPFAM" id="SSF55073">
    <property type="entry name" value="Nucleotide cyclase"/>
    <property type="match status" value="1"/>
</dbReference>
<dbReference type="Pfam" id="PF13426">
    <property type="entry name" value="PAS_9"/>
    <property type="match status" value="1"/>
</dbReference>
<sequence length="958" mass="108447">MSQQINARKFIRIQTWGLTSIVTLMAVLVIALYLGRSYFETERHLAAIDSEIIENSKQLLRNEMDTVAKELRFIYAQAERLLSEEAKNQVDQAWSIASTLYRKESALHGAESAAALIRETLRDIRFFHGRGYYFIDDLEGRCVLLPTAPHLEGGSLIDNRDDTGHYIMRGLIQAVDNPDQAGFSRYRWYAPDNQTEMRDKIAYVKLFEPLGWIIGAGDYVYRFENDLKQKALQRLALHRFGNSGYFTVMSEEGYVLNSPVFSEAEGKHYRDLPEPYADVGRVLVESASVEGRFVEYEWYQIGSDRMEPKLSLVQRIPEYGWILVAGVYNSDLSEAIDEQRRTTVQFLRASLLSMFPAVILLALIGFLFAFGLSRWLIRLFNLYQNDIEAQKMALRDSAAELSIAAKVFETASEGMVVTDCNDRILAINTAFSRITGYLLYELKGRDPSILFNIRNPEPLNALGYADLTRLGCWEGEIWSRKRDGTLYPAWLSITALHDERGELINRILTLTDITYRKQSEERLRHLAEYDPLTELPNRRLLGDRADQALATCARQQKSLGLMFIDLDRFKNINDSLGHEAGDALLKVVGERLLGAIRESDTVSRVGGDEFVVLLPDCGQVEDLTLLAKRFIDLIRQPMHISGRDLTVTSSIGIAVFPEDGRDFMHLSRNADAALYHAKDCGRDNYQFYTADMNVRAKRRLGMENALRQALCRGEMEVYYQPQLSFQSQELTGFEALLRWNSPDYGFVGPDQFIPLAEETGLIVPIGNWVLEQACRQVREWNENFELNLNMAVNLSAKQFTDELIDTIEQTLARSGLQSGNLVLELTESILMEDPTGAALRLAQIRALGIRIALDDFGTGYASLAYLKDFPLDKLKIDKVFTDGVPGKAHDEAIVRAIIDLAGYLGLRTVAEGIENEAQRRFMLEAGCDIGQGYLFSRPIPAHEVETELLCLGHHTTKV</sequence>
<feature type="transmembrane region" description="Helical" evidence="6">
    <location>
        <begin position="16"/>
        <end position="35"/>
    </location>
</feature>
<dbReference type="InterPro" id="IPR000014">
    <property type="entry name" value="PAS"/>
</dbReference>
<dbReference type="SMART" id="SM00052">
    <property type="entry name" value="EAL"/>
    <property type="match status" value="1"/>
</dbReference>
<evidence type="ECO:0000259" key="8">
    <source>
        <dbReference type="PROSITE" id="PS50113"/>
    </source>
</evidence>
<evidence type="ECO:0000259" key="9">
    <source>
        <dbReference type="PROSITE" id="PS50883"/>
    </source>
</evidence>
<dbReference type="InterPro" id="IPR029787">
    <property type="entry name" value="Nucleotide_cyclase"/>
</dbReference>
<dbReference type="PANTHER" id="PTHR44757:SF2">
    <property type="entry name" value="BIOFILM ARCHITECTURE MAINTENANCE PROTEIN MBAA"/>
    <property type="match status" value="1"/>
</dbReference>
<dbReference type="CDD" id="cd00130">
    <property type="entry name" value="PAS"/>
    <property type="match status" value="1"/>
</dbReference>
<evidence type="ECO:0000313" key="12">
    <source>
        <dbReference type="Proteomes" id="UP000629025"/>
    </source>
</evidence>
<evidence type="ECO:0000256" key="4">
    <source>
        <dbReference type="ARBA" id="ARBA00022989"/>
    </source>
</evidence>
<dbReference type="SUPFAM" id="SSF55785">
    <property type="entry name" value="PYP-like sensor domain (PAS domain)"/>
    <property type="match status" value="1"/>
</dbReference>
<gene>
    <name evidence="11" type="ORF">GCM10011352_09480</name>
</gene>
<name>A0ABQ1K2N8_9GAMM</name>
<dbReference type="NCBIfam" id="TIGR00254">
    <property type="entry name" value="GGDEF"/>
    <property type="match status" value="1"/>
</dbReference>
<evidence type="ECO:0000256" key="2">
    <source>
        <dbReference type="ARBA" id="ARBA00022475"/>
    </source>
</evidence>
<dbReference type="PROSITE" id="PS50112">
    <property type="entry name" value="PAS"/>
    <property type="match status" value="1"/>
</dbReference>
<dbReference type="SMART" id="SM01049">
    <property type="entry name" value="Cache_2"/>
    <property type="match status" value="1"/>
</dbReference>
<dbReference type="Gene3D" id="3.20.20.450">
    <property type="entry name" value="EAL domain"/>
    <property type="match status" value="1"/>
</dbReference>
<dbReference type="InterPro" id="IPR052155">
    <property type="entry name" value="Biofilm_reg_signaling"/>
</dbReference>
<dbReference type="InterPro" id="IPR000700">
    <property type="entry name" value="PAS-assoc_C"/>
</dbReference>
<evidence type="ECO:0000259" key="10">
    <source>
        <dbReference type="PROSITE" id="PS50887"/>
    </source>
</evidence>
<dbReference type="Gene3D" id="3.30.450.20">
    <property type="entry name" value="PAS domain"/>
    <property type="match status" value="3"/>
</dbReference>
<evidence type="ECO:0008006" key="13">
    <source>
        <dbReference type="Google" id="ProtNLM"/>
    </source>
</evidence>
<comment type="subcellular location">
    <subcellularLocation>
        <location evidence="1">Cell membrane</location>
        <topology evidence="1">Multi-pass membrane protein</topology>
    </subcellularLocation>
</comment>
<dbReference type="SUPFAM" id="SSF141868">
    <property type="entry name" value="EAL domain-like"/>
    <property type="match status" value="1"/>
</dbReference>
<feature type="transmembrane region" description="Helical" evidence="6">
    <location>
        <begin position="349"/>
        <end position="377"/>
    </location>
</feature>
<dbReference type="PANTHER" id="PTHR44757">
    <property type="entry name" value="DIGUANYLATE CYCLASE DGCP"/>
    <property type="match status" value="1"/>
</dbReference>
<keyword evidence="12" id="KW-1185">Reference proteome</keyword>
<dbReference type="Proteomes" id="UP000629025">
    <property type="component" value="Unassembled WGS sequence"/>
</dbReference>
<evidence type="ECO:0000256" key="5">
    <source>
        <dbReference type="ARBA" id="ARBA00023136"/>
    </source>
</evidence>
<dbReference type="CDD" id="cd01948">
    <property type="entry name" value="EAL"/>
    <property type="match status" value="1"/>
</dbReference>
<evidence type="ECO:0000256" key="3">
    <source>
        <dbReference type="ARBA" id="ARBA00022692"/>
    </source>
</evidence>
<keyword evidence="4 6" id="KW-1133">Transmembrane helix</keyword>
<keyword evidence="5 6" id="KW-0472">Membrane</keyword>
<evidence type="ECO:0000256" key="6">
    <source>
        <dbReference type="SAM" id="Phobius"/>
    </source>
</evidence>
<dbReference type="CDD" id="cd01949">
    <property type="entry name" value="GGDEF"/>
    <property type="match status" value="1"/>
</dbReference>
<comment type="caution">
    <text evidence="11">The sequence shown here is derived from an EMBL/GenBank/DDBJ whole genome shotgun (WGS) entry which is preliminary data.</text>
</comment>
<keyword evidence="3 6" id="KW-0812">Transmembrane</keyword>
<evidence type="ECO:0000313" key="11">
    <source>
        <dbReference type="EMBL" id="GGB85721.1"/>
    </source>
</evidence>
<dbReference type="InterPro" id="IPR001610">
    <property type="entry name" value="PAC"/>
</dbReference>
<feature type="domain" description="PAS" evidence="7">
    <location>
        <begin position="400"/>
        <end position="457"/>
    </location>
</feature>
<dbReference type="PROSITE" id="PS50887">
    <property type="entry name" value="GGDEF"/>
    <property type="match status" value="1"/>
</dbReference>
<dbReference type="EMBL" id="BMIJ01000002">
    <property type="protein sequence ID" value="GGB85721.1"/>
    <property type="molecule type" value="Genomic_DNA"/>
</dbReference>
<keyword evidence="2" id="KW-1003">Cell membrane</keyword>
<dbReference type="PROSITE" id="PS50113">
    <property type="entry name" value="PAC"/>
    <property type="match status" value="1"/>
</dbReference>
<evidence type="ECO:0000259" key="7">
    <source>
        <dbReference type="PROSITE" id="PS50112"/>
    </source>
</evidence>
<dbReference type="SMART" id="SM00267">
    <property type="entry name" value="GGDEF"/>
    <property type="match status" value="1"/>
</dbReference>
<dbReference type="InterPro" id="IPR004010">
    <property type="entry name" value="Double_Cache_2"/>
</dbReference>
<proteinExistence type="predicted"/>
<accession>A0ABQ1K2N8</accession>
<dbReference type="Pfam" id="PF08269">
    <property type="entry name" value="dCache_2"/>
    <property type="match status" value="1"/>
</dbReference>
<dbReference type="SMART" id="SM00086">
    <property type="entry name" value="PAC"/>
    <property type="match status" value="1"/>
</dbReference>
<organism evidence="11 12">
    <name type="scientific">Marinobacterium zhoushanense</name>
    <dbReference type="NCBI Taxonomy" id="1679163"/>
    <lineage>
        <taxon>Bacteria</taxon>
        <taxon>Pseudomonadati</taxon>
        <taxon>Pseudomonadota</taxon>
        <taxon>Gammaproteobacteria</taxon>
        <taxon>Oceanospirillales</taxon>
        <taxon>Oceanospirillaceae</taxon>
        <taxon>Marinobacterium</taxon>
    </lineage>
</organism>